<feature type="compositionally biased region" description="Low complexity" evidence="1">
    <location>
        <begin position="360"/>
        <end position="374"/>
    </location>
</feature>
<accession>A0A3N4LDW5</accession>
<feature type="region of interest" description="Disordered" evidence="1">
    <location>
        <begin position="259"/>
        <end position="398"/>
    </location>
</feature>
<dbReference type="GO" id="GO:0016071">
    <property type="term" value="P:mRNA metabolic process"/>
    <property type="evidence" value="ECO:0007669"/>
    <property type="project" value="UniProtKB-ARBA"/>
</dbReference>
<gene>
    <name evidence="2" type="ORF">P167DRAFT_351531</name>
</gene>
<feature type="compositionally biased region" description="Polar residues" evidence="1">
    <location>
        <begin position="61"/>
        <end position="73"/>
    </location>
</feature>
<feature type="region of interest" description="Disordered" evidence="1">
    <location>
        <begin position="185"/>
        <end position="220"/>
    </location>
</feature>
<dbReference type="OrthoDB" id="2142961at2759"/>
<feature type="compositionally biased region" description="Basic and acidic residues" evidence="1">
    <location>
        <begin position="324"/>
        <end position="333"/>
    </location>
</feature>
<evidence type="ECO:0000313" key="3">
    <source>
        <dbReference type="Proteomes" id="UP000277580"/>
    </source>
</evidence>
<name>A0A3N4LDW5_9PEZI</name>
<evidence type="ECO:0000313" key="2">
    <source>
        <dbReference type="EMBL" id="RPB16135.1"/>
    </source>
</evidence>
<sequence>MTSIAGSSPSPKPRSGRNNHRQTKSSSFIAAPNQFNPKHHAQPIYNNQTTISTTHIASATNYRGSTRSTVMTPPTTPKAQHFPNHGTDTSGKKRKNKKQDKPKQEKPKPKNVATKIQTGFPPEAIPVDLESPPMSSDEFPSGQITPSKLSSSSTPPSMKAYAGPTFHHSPAPSALPMPKFFSKSVPGTPAGTSLQAMMESDSSDTNSNTAESTSTEQEQSHLELLFNAARAENMGMKRQDSCSPPSSDEAIDSFSGVFGANVDPESPTRNNRKVTRNIPQDSLFFSMDELDKPTSPMAPPFKERMNQSRSITAPSNLPTQSTLEEEKRKETAKALRQYLLSPLSPTNKAQTSPMSPVSTQSRAQRAQNPNRAASPSSKAGPPMALNPSAYQPQSPRSPAGPGYFPMAMFPYSGPSHFEQQNASYVPGYPPRTSPANQAPTRPRLSPANNVPAYMNKPSTMAPFFHHNPNSILASKLEAVTSPVLQQSVIELENDLRKVLMI</sequence>
<reference evidence="2 3" key="1">
    <citation type="journal article" date="2018" name="Nat. Ecol. Evol.">
        <title>Pezizomycetes genomes reveal the molecular basis of ectomycorrhizal truffle lifestyle.</title>
        <authorList>
            <person name="Murat C."/>
            <person name="Payen T."/>
            <person name="Noel B."/>
            <person name="Kuo A."/>
            <person name="Morin E."/>
            <person name="Chen J."/>
            <person name="Kohler A."/>
            <person name="Krizsan K."/>
            <person name="Balestrini R."/>
            <person name="Da Silva C."/>
            <person name="Montanini B."/>
            <person name="Hainaut M."/>
            <person name="Levati E."/>
            <person name="Barry K.W."/>
            <person name="Belfiori B."/>
            <person name="Cichocki N."/>
            <person name="Clum A."/>
            <person name="Dockter R.B."/>
            <person name="Fauchery L."/>
            <person name="Guy J."/>
            <person name="Iotti M."/>
            <person name="Le Tacon F."/>
            <person name="Lindquist E.A."/>
            <person name="Lipzen A."/>
            <person name="Malagnac F."/>
            <person name="Mello A."/>
            <person name="Molinier V."/>
            <person name="Miyauchi S."/>
            <person name="Poulain J."/>
            <person name="Riccioni C."/>
            <person name="Rubini A."/>
            <person name="Sitrit Y."/>
            <person name="Splivallo R."/>
            <person name="Traeger S."/>
            <person name="Wang M."/>
            <person name="Zifcakova L."/>
            <person name="Wipf D."/>
            <person name="Zambonelli A."/>
            <person name="Paolocci F."/>
            <person name="Nowrousian M."/>
            <person name="Ottonello S."/>
            <person name="Baldrian P."/>
            <person name="Spatafora J.W."/>
            <person name="Henrissat B."/>
            <person name="Nagy L.G."/>
            <person name="Aury J.M."/>
            <person name="Wincker P."/>
            <person name="Grigoriev I.V."/>
            <person name="Bonfante P."/>
            <person name="Martin F.M."/>
        </authorList>
    </citation>
    <scope>NUCLEOTIDE SEQUENCE [LARGE SCALE GENOMIC DNA]</scope>
    <source>
        <strain evidence="2 3">CCBAS932</strain>
    </source>
</reference>
<proteinExistence type="predicted"/>
<evidence type="ECO:0000256" key="1">
    <source>
        <dbReference type="SAM" id="MobiDB-lite"/>
    </source>
</evidence>
<dbReference type="Pfam" id="PF15365">
    <property type="entry name" value="PNRC"/>
    <property type="match status" value="1"/>
</dbReference>
<feature type="compositionally biased region" description="Low complexity" evidence="1">
    <location>
        <begin position="145"/>
        <end position="157"/>
    </location>
</feature>
<feature type="compositionally biased region" description="Polar residues" evidence="1">
    <location>
        <begin position="24"/>
        <end position="36"/>
    </location>
</feature>
<dbReference type="InterPro" id="IPR028322">
    <property type="entry name" value="PNRC-like_rgn"/>
</dbReference>
<dbReference type="Proteomes" id="UP000277580">
    <property type="component" value="Unassembled WGS sequence"/>
</dbReference>
<keyword evidence="3" id="KW-1185">Reference proteome</keyword>
<feature type="compositionally biased region" description="Polar residues" evidence="1">
    <location>
        <begin position="307"/>
        <end position="322"/>
    </location>
</feature>
<feature type="compositionally biased region" description="Basic residues" evidence="1">
    <location>
        <begin position="14"/>
        <end position="23"/>
    </location>
</feature>
<dbReference type="EMBL" id="ML119110">
    <property type="protein sequence ID" value="RPB16135.1"/>
    <property type="molecule type" value="Genomic_DNA"/>
</dbReference>
<dbReference type="AlphaFoldDB" id="A0A3N4LDW5"/>
<feature type="compositionally biased region" description="Low complexity" evidence="1">
    <location>
        <begin position="199"/>
        <end position="217"/>
    </location>
</feature>
<feature type="compositionally biased region" description="Basic and acidic residues" evidence="1">
    <location>
        <begin position="99"/>
        <end position="108"/>
    </location>
</feature>
<feature type="compositionally biased region" description="Polar residues" evidence="1">
    <location>
        <begin position="343"/>
        <end position="359"/>
    </location>
</feature>
<feature type="compositionally biased region" description="Low complexity" evidence="1">
    <location>
        <begin position="49"/>
        <end position="60"/>
    </location>
</feature>
<organism evidence="2 3">
    <name type="scientific">Morchella conica CCBAS932</name>
    <dbReference type="NCBI Taxonomy" id="1392247"/>
    <lineage>
        <taxon>Eukaryota</taxon>
        <taxon>Fungi</taxon>
        <taxon>Dikarya</taxon>
        <taxon>Ascomycota</taxon>
        <taxon>Pezizomycotina</taxon>
        <taxon>Pezizomycetes</taxon>
        <taxon>Pezizales</taxon>
        <taxon>Morchellaceae</taxon>
        <taxon>Morchella</taxon>
    </lineage>
</organism>
<protein>
    <submittedName>
        <fullName evidence="2">Uncharacterized protein</fullName>
    </submittedName>
</protein>
<feature type="region of interest" description="Disordered" evidence="1">
    <location>
        <begin position="1"/>
        <end position="165"/>
    </location>
</feature>
<dbReference type="InParanoid" id="A0A3N4LDW5"/>